<sequence length="120" mass="13061">GVTVSHTGHGETRVQNITGVTPLYKSGPVTNVPVSGHVEGLQGGPGAVPPLANVAVAVTMWIRDQQKWLGLETLDSYKHQSYGLERHRRAYASPQLRQSLRVSEKSVSEKWQAPSRPAPQ</sequence>
<reference evidence="3" key="1">
    <citation type="submission" date="2022-11" db="UniProtKB">
        <authorList>
            <consortium name="WormBaseParasite"/>
        </authorList>
    </citation>
    <scope>IDENTIFICATION</scope>
</reference>
<proteinExistence type="predicted"/>
<evidence type="ECO:0000313" key="2">
    <source>
        <dbReference type="Proteomes" id="UP000887565"/>
    </source>
</evidence>
<evidence type="ECO:0000256" key="1">
    <source>
        <dbReference type="SAM" id="MobiDB-lite"/>
    </source>
</evidence>
<organism evidence="2 3">
    <name type="scientific">Romanomermis culicivorax</name>
    <name type="common">Nematode worm</name>
    <dbReference type="NCBI Taxonomy" id="13658"/>
    <lineage>
        <taxon>Eukaryota</taxon>
        <taxon>Metazoa</taxon>
        <taxon>Ecdysozoa</taxon>
        <taxon>Nematoda</taxon>
        <taxon>Enoplea</taxon>
        <taxon>Dorylaimia</taxon>
        <taxon>Mermithida</taxon>
        <taxon>Mermithoidea</taxon>
        <taxon>Mermithidae</taxon>
        <taxon>Romanomermis</taxon>
    </lineage>
</organism>
<accession>A0A915HNV6</accession>
<keyword evidence="2" id="KW-1185">Reference proteome</keyword>
<dbReference type="AlphaFoldDB" id="A0A915HNV6"/>
<protein>
    <submittedName>
        <fullName evidence="3">Uncharacterized protein</fullName>
    </submittedName>
</protein>
<name>A0A915HNV6_ROMCU</name>
<dbReference type="WBParaSite" id="nRc.2.0.1.t03191-RA">
    <property type="protein sequence ID" value="nRc.2.0.1.t03191-RA"/>
    <property type="gene ID" value="nRc.2.0.1.g03191"/>
</dbReference>
<feature type="region of interest" description="Disordered" evidence="1">
    <location>
        <begin position="95"/>
        <end position="120"/>
    </location>
</feature>
<evidence type="ECO:0000313" key="3">
    <source>
        <dbReference type="WBParaSite" id="nRc.2.0.1.t03191-RA"/>
    </source>
</evidence>
<dbReference type="Proteomes" id="UP000887565">
    <property type="component" value="Unplaced"/>
</dbReference>